<evidence type="ECO:0000313" key="1">
    <source>
        <dbReference type="EMBL" id="MYL82956.1"/>
    </source>
</evidence>
<keyword evidence="2" id="KW-1185">Reference proteome</keyword>
<reference evidence="1 2" key="1">
    <citation type="submission" date="2020-01" db="EMBL/GenBank/DDBJ databases">
        <title>Genome sequence of Desulfovibrio aerotolerans DSM 16695(T).</title>
        <authorList>
            <person name="Karnachuk O."/>
            <person name="Avakyan M."/>
            <person name="Mardanov A."/>
            <person name="Kadnikov V."/>
            <person name="Ravin N."/>
        </authorList>
    </citation>
    <scope>NUCLEOTIDE SEQUENCE [LARGE SCALE GENOMIC DNA]</scope>
    <source>
        <strain evidence="1 2">DSM 16695</strain>
    </source>
</reference>
<dbReference type="PANTHER" id="PTHR34796:SF1">
    <property type="entry name" value="EXPRESSED PROTEIN"/>
    <property type="match status" value="1"/>
</dbReference>
<evidence type="ECO:0000313" key="2">
    <source>
        <dbReference type="Proteomes" id="UP000482487"/>
    </source>
</evidence>
<dbReference type="OrthoDB" id="9799942at2"/>
<dbReference type="EMBL" id="WVUD01000009">
    <property type="protein sequence ID" value="MYL82956.1"/>
    <property type="molecule type" value="Genomic_DNA"/>
</dbReference>
<comment type="caution">
    <text evidence="1">The sequence shown here is derived from an EMBL/GenBank/DDBJ whole genome shotgun (WGS) entry which is preliminary data.</text>
</comment>
<organism evidence="1 2">
    <name type="scientific">Solidesulfovibrio aerotolerans</name>
    <dbReference type="NCBI Taxonomy" id="295255"/>
    <lineage>
        <taxon>Bacteria</taxon>
        <taxon>Pseudomonadati</taxon>
        <taxon>Thermodesulfobacteriota</taxon>
        <taxon>Desulfovibrionia</taxon>
        <taxon>Desulfovibrionales</taxon>
        <taxon>Desulfovibrionaceae</taxon>
        <taxon>Solidesulfovibrio</taxon>
    </lineage>
</organism>
<dbReference type="Proteomes" id="UP000482487">
    <property type="component" value="Unassembled WGS sequence"/>
</dbReference>
<name>A0A7C9NJ38_9BACT</name>
<gene>
    <name evidence="1" type="ORF">GTA51_07380</name>
</gene>
<dbReference type="InterPro" id="IPR023203">
    <property type="entry name" value="TTHA0068_sf"/>
</dbReference>
<proteinExistence type="predicted"/>
<dbReference type="Gene3D" id="1.10.3450.10">
    <property type="entry name" value="TTHA0068-like"/>
    <property type="match status" value="1"/>
</dbReference>
<accession>A0A7C9NJ38</accession>
<dbReference type="AlphaFoldDB" id="A0A7C9NJ38"/>
<dbReference type="PANTHER" id="PTHR34796">
    <property type="entry name" value="EXPRESSED PROTEIN"/>
    <property type="match status" value="1"/>
</dbReference>
<sequence>MHVSRDWKSACSLPPPPALLQAVAEFNAGQYFQCHETLEALWLADVSPVRDFYKGIIQIAAGLYHRENGNARGCAKLLTRGTGYAERFAPHCQGVDVTGLVAMTRAVLDWCATAAPDAGLPAHRVPRITLAAD</sequence>
<protein>
    <submittedName>
        <fullName evidence="1">DUF309 domain-containing protein</fullName>
    </submittedName>
</protein>
<dbReference type="Pfam" id="PF03745">
    <property type="entry name" value="DUF309"/>
    <property type="match status" value="1"/>
</dbReference>
<dbReference type="SUPFAM" id="SSF140663">
    <property type="entry name" value="TTHA0068-like"/>
    <property type="match status" value="1"/>
</dbReference>
<dbReference type="RefSeq" id="WP_160959945.1">
    <property type="nucleotide sequence ID" value="NZ_WVUD01000009.1"/>
</dbReference>
<dbReference type="InterPro" id="IPR005500">
    <property type="entry name" value="DUF309"/>
</dbReference>